<protein>
    <submittedName>
        <fullName evidence="5">S-layer protein domain-containing protein</fullName>
    </submittedName>
</protein>
<dbReference type="InterPro" id="IPR026371">
    <property type="entry name" value="PGF_CTERM"/>
</dbReference>
<evidence type="ECO:0000313" key="6">
    <source>
        <dbReference type="Proteomes" id="UP001215956"/>
    </source>
</evidence>
<dbReference type="NCBIfam" id="TIGR04126">
    <property type="entry name" value="PGF_CTERM"/>
    <property type="match status" value="1"/>
</dbReference>
<feature type="domain" description="S-layer family duplication" evidence="3">
    <location>
        <begin position="29"/>
        <end position="288"/>
    </location>
</feature>
<dbReference type="Proteomes" id="UP001215956">
    <property type="component" value="Unassembled WGS sequence"/>
</dbReference>
<feature type="domain" description="PGF-CTERM archaeal protein-sorting signal" evidence="4">
    <location>
        <begin position="660"/>
        <end position="682"/>
    </location>
</feature>
<dbReference type="InterPro" id="IPR006457">
    <property type="entry name" value="S_layer-rel_Mac"/>
</dbReference>
<keyword evidence="1" id="KW-0732">Signal</keyword>
<dbReference type="Gene3D" id="2.60.98.40">
    <property type="match status" value="2"/>
</dbReference>
<evidence type="ECO:0000313" key="5">
    <source>
        <dbReference type="EMBL" id="MDF0592631.1"/>
    </source>
</evidence>
<reference evidence="5 6" key="1">
    <citation type="submission" date="2023-03" db="EMBL/GenBank/DDBJ databases">
        <title>Whole genome sequencing of Methanotrichaceae archaeon M04Ac.</title>
        <authorList>
            <person name="Khomyakova M.A."/>
            <person name="Merkel A.Y."/>
            <person name="Slobodkin A.I."/>
        </authorList>
    </citation>
    <scope>NUCLEOTIDE SEQUENCE [LARGE SCALE GENOMIC DNA]</scope>
    <source>
        <strain evidence="5 6">M04Ac</strain>
    </source>
</reference>
<dbReference type="Gene3D" id="2.60.40.4190">
    <property type="match status" value="2"/>
</dbReference>
<name>A0ABT5XD61_9EURY</name>
<dbReference type="Pfam" id="PF07752">
    <property type="entry name" value="S-layer"/>
    <property type="match status" value="2"/>
</dbReference>
<gene>
    <name evidence="5" type="ORF">P0O24_03435</name>
</gene>
<evidence type="ECO:0000256" key="2">
    <source>
        <dbReference type="SAM" id="MobiDB-lite"/>
    </source>
</evidence>
<feature type="region of interest" description="Disordered" evidence="2">
    <location>
        <begin position="638"/>
        <end position="659"/>
    </location>
</feature>
<feature type="domain" description="S-layer family duplication" evidence="3">
    <location>
        <begin position="325"/>
        <end position="583"/>
    </location>
</feature>
<organism evidence="5 6">
    <name type="scientific">Candidatus Methanocrinis alkalitolerans</name>
    <dbReference type="NCBI Taxonomy" id="3033395"/>
    <lineage>
        <taxon>Archaea</taxon>
        <taxon>Methanobacteriati</taxon>
        <taxon>Methanobacteriota</taxon>
        <taxon>Stenosarchaea group</taxon>
        <taxon>Methanomicrobia</taxon>
        <taxon>Methanotrichales</taxon>
        <taxon>Methanotrichaceae</taxon>
        <taxon>Methanocrinis</taxon>
    </lineage>
</organism>
<sequence>MVLLASAMAVSAVDKVEIRGPVADVVDGAVYTWGPQEFAALYYDIDEDLGRESLTVTITGNALDEPNGVVYMTEAQRNDFDFEGWGEYWTIGFLADEYFAAYVEGGLLFDESTDTNLMKDEQLSRVLMDDDEERTFTTGTPLKLAEDYELAIQAIDLDGNKVFVQLMKNGAVVDAAVVEPSKAGATLKDKTYVYKKDLGDTEKIVIVAVHFKNAFRGADTDLATIDGIWQISDAYKDVEEDTEYDKMTIQTVDADAKTIMMNNEDNKITLTKKRDVSLMENIRIRTADQDDISPENPLRFFFYKEITEPGTYEIRGTFKDLGMGTVEWDVSSFAGFYYDIDDNLGTEKITMTITGNALEEPNGVVYTTEAQNSKFDFDQWGQYWTIGFLAEEYFAAYDEGSHLFTESTDANLMKDEQLSRVLIDDDEERTFASGTPLKLAEDYELAIQAIDLDGNKVFVQLMKNGAVVDAAVIEPSKAGATLKDKTYIYKKDLGDTEKIVTIAVHFKNAFRGAETDLATVNGIWQISDTYADIEEDTEYDKMTIQTVDADAKTIMMNNEDNKITLTKKRDVSLMENIRIKTADQDDISPENPLRFYIYKEMTIEAEDEEPAPVPVAAPEPVVEPVVVEEPVVEPVVVEEPVVEEPVHEEPVEEPEEENGIPGFEAVFAITGLLAVSYLVLRKRE</sequence>
<evidence type="ECO:0000256" key="1">
    <source>
        <dbReference type="ARBA" id="ARBA00022729"/>
    </source>
</evidence>
<dbReference type="NCBIfam" id="TIGR01567">
    <property type="entry name" value="S_layer_rel_Mac"/>
    <property type="match status" value="2"/>
</dbReference>
<comment type="caution">
    <text evidence="5">The sequence shown here is derived from an EMBL/GenBank/DDBJ whole genome shotgun (WGS) entry which is preliminary data.</text>
</comment>
<dbReference type="Pfam" id="PF18204">
    <property type="entry name" value="PGF-CTERM"/>
    <property type="match status" value="1"/>
</dbReference>
<accession>A0ABT5XD61</accession>
<evidence type="ECO:0000259" key="4">
    <source>
        <dbReference type="Pfam" id="PF18204"/>
    </source>
</evidence>
<proteinExistence type="predicted"/>
<evidence type="ECO:0000259" key="3">
    <source>
        <dbReference type="Pfam" id="PF07752"/>
    </source>
</evidence>
<keyword evidence="6" id="KW-1185">Reference proteome</keyword>
<dbReference type="EMBL" id="JARFPL010000007">
    <property type="protein sequence ID" value="MDF0592631.1"/>
    <property type="molecule type" value="Genomic_DNA"/>
</dbReference>